<proteinExistence type="predicted"/>
<dbReference type="Proteomes" id="UP000479692">
    <property type="component" value="Unassembled WGS sequence"/>
</dbReference>
<protein>
    <recommendedName>
        <fullName evidence="1">XAC0095-like domain-containing protein</fullName>
    </recommendedName>
</protein>
<dbReference type="InterPro" id="IPR058099">
    <property type="entry name" value="T3SS_XAC0095_dom"/>
</dbReference>
<dbReference type="RefSeq" id="WP_156640673.1">
    <property type="nucleotide sequence ID" value="NZ_WOXT01000001.1"/>
</dbReference>
<accession>A0A7C9M0A0</accession>
<gene>
    <name evidence="2" type="ORF">GN331_04620</name>
</gene>
<evidence type="ECO:0000313" key="2">
    <source>
        <dbReference type="EMBL" id="MUV13488.1"/>
    </source>
</evidence>
<feature type="domain" description="XAC0095-like" evidence="1">
    <location>
        <begin position="13"/>
        <end position="74"/>
    </location>
</feature>
<reference evidence="2 3" key="1">
    <citation type="submission" date="2019-12" db="EMBL/GenBank/DDBJ databases">
        <authorList>
            <person name="Xu J."/>
        </authorList>
    </citation>
    <scope>NUCLEOTIDE SEQUENCE [LARGE SCALE GENOMIC DNA]</scope>
    <source>
        <strain evidence="2 3">HX-5-24</strain>
    </source>
</reference>
<dbReference type="Pfam" id="PF26642">
    <property type="entry name" value="XAC0095_dom"/>
    <property type="match status" value="1"/>
</dbReference>
<comment type="caution">
    <text evidence="2">The sequence shown here is derived from an EMBL/GenBank/DDBJ whole genome shotgun (WGS) entry which is preliminary data.</text>
</comment>
<keyword evidence="3" id="KW-1185">Reference proteome</keyword>
<organism evidence="2 3">
    <name type="scientific">Noviluteimonas gilva</name>
    <dbReference type="NCBI Taxonomy" id="2682097"/>
    <lineage>
        <taxon>Bacteria</taxon>
        <taxon>Pseudomonadati</taxon>
        <taxon>Pseudomonadota</taxon>
        <taxon>Gammaproteobacteria</taxon>
        <taxon>Lysobacterales</taxon>
        <taxon>Lysobacteraceae</taxon>
        <taxon>Noviluteimonas</taxon>
    </lineage>
</organism>
<dbReference type="EMBL" id="WOXT01000001">
    <property type="protein sequence ID" value="MUV13488.1"/>
    <property type="molecule type" value="Genomic_DNA"/>
</dbReference>
<dbReference type="AlphaFoldDB" id="A0A7C9M0A0"/>
<evidence type="ECO:0000259" key="1">
    <source>
        <dbReference type="Pfam" id="PF26642"/>
    </source>
</evidence>
<sequence>MSLATAAPQRAPTVYALPESAHIELVQMRNHLQLMAQLTELGSGAIGPDARLRPEALGWWFSRLQRDIDAVISASSFCIELANAHAASCSHDT</sequence>
<name>A0A7C9M0A0_9GAMM</name>
<evidence type="ECO:0000313" key="3">
    <source>
        <dbReference type="Proteomes" id="UP000479692"/>
    </source>
</evidence>
<dbReference type="NCBIfam" id="NF047335">
    <property type="entry name" value="T3SS_XAC0095"/>
    <property type="match status" value="1"/>
</dbReference>